<dbReference type="InterPro" id="IPR006127">
    <property type="entry name" value="ZnuA-like"/>
</dbReference>
<evidence type="ECO:0000313" key="6">
    <source>
        <dbReference type="Proteomes" id="UP000663586"/>
    </source>
</evidence>
<dbReference type="Pfam" id="PF01297">
    <property type="entry name" value="ZnuA"/>
    <property type="match status" value="1"/>
</dbReference>
<dbReference type="GeneID" id="70684495"/>
<reference evidence="5" key="1">
    <citation type="submission" date="2020-11" db="EMBL/GenBank/DDBJ databases">
        <title>Carbohydrate-dependent, anaerobic sulfur respiration: A novel catabolism in halophilic archaea.</title>
        <authorList>
            <person name="Sorokin D.Y."/>
            <person name="Messina E."/>
            <person name="Smedile F."/>
            <person name="La Cono V."/>
            <person name="Hallsworth J.E."/>
            <person name="Yakimov M.M."/>
        </authorList>
    </citation>
    <scope>NUCLEOTIDE SEQUENCE</scope>
    <source>
        <strain evidence="5">AArc-S</strain>
    </source>
</reference>
<evidence type="ECO:0000256" key="2">
    <source>
        <dbReference type="ARBA" id="ARBA00022448"/>
    </source>
</evidence>
<protein>
    <submittedName>
        <fullName evidence="5">ABC-type metal ion transport system, periplasmiccomponent/surface adhesin</fullName>
    </submittedName>
</protein>
<dbReference type="GO" id="GO:0030001">
    <property type="term" value="P:metal ion transport"/>
    <property type="evidence" value="ECO:0007669"/>
    <property type="project" value="InterPro"/>
</dbReference>
<dbReference type="PANTHER" id="PTHR42953:SF3">
    <property type="entry name" value="HIGH-AFFINITY ZINC UPTAKE SYSTEM PROTEIN ZNUA"/>
    <property type="match status" value="1"/>
</dbReference>
<evidence type="ECO:0000256" key="1">
    <source>
        <dbReference type="ARBA" id="ARBA00011028"/>
    </source>
</evidence>
<dbReference type="Gene3D" id="3.40.50.1980">
    <property type="entry name" value="Nitrogenase molybdenum iron protein domain"/>
    <property type="match status" value="2"/>
</dbReference>
<sequence>MAGLGVAGCLEADEQPGNTELSAVAGSFFMLYDLSRNVAGDQLRIEDLVPAGAHGDDWEPNPGIIEDVAESDAFVYIDGFRSWSDNVAGALPQDYPDVTVIDAADGIDHIEGEQGRDIDPHFWMDPTLAQEAVENIHDGFAEADPDNADAYEENAAAFIERLDDVHEQYEAVMDRRERDRIVVGSHNSFEYWRERYDIEVHSPVGISPDGEPTPQEMEEITGIIEDHDLNYVLYDKYEPDDYAVSIAEQTGAETLPLSPIEATTEEQLADGMGYVEHMLDINLATLERALEVPEE</sequence>
<keyword evidence="6" id="KW-1185">Reference proteome</keyword>
<accession>A0A897MPS0</accession>
<gene>
    <name evidence="5" type="primary">lraI3</name>
    <name evidence="5" type="ORF">AArcS_1111</name>
</gene>
<dbReference type="RefSeq" id="WP_238479483.1">
    <property type="nucleotide sequence ID" value="NZ_CP064786.1"/>
</dbReference>
<dbReference type="InterPro" id="IPR050492">
    <property type="entry name" value="Bact_metal-bind_prot9"/>
</dbReference>
<organism evidence="5 6">
    <name type="scientific">Natranaeroarchaeum sulfidigenes</name>
    <dbReference type="NCBI Taxonomy" id="2784880"/>
    <lineage>
        <taxon>Archaea</taxon>
        <taxon>Methanobacteriati</taxon>
        <taxon>Methanobacteriota</taxon>
        <taxon>Stenosarchaea group</taxon>
        <taxon>Halobacteria</taxon>
        <taxon>Halobacteriales</taxon>
        <taxon>Natronoarchaeaceae</taxon>
        <taxon>Natranaeroarchaeum</taxon>
    </lineage>
</organism>
<dbReference type="PANTHER" id="PTHR42953">
    <property type="entry name" value="HIGH-AFFINITY ZINC UPTAKE SYSTEM PROTEIN ZNUA-RELATED"/>
    <property type="match status" value="1"/>
</dbReference>
<dbReference type="EMBL" id="CP064786">
    <property type="protein sequence ID" value="QSG02331.1"/>
    <property type="molecule type" value="Genomic_DNA"/>
</dbReference>
<dbReference type="SUPFAM" id="SSF53807">
    <property type="entry name" value="Helical backbone' metal receptor"/>
    <property type="match status" value="1"/>
</dbReference>
<keyword evidence="3" id="KW-0732">Signal</keyword>
<dbReference type="GO" id="GO:0046872">
    <property type="term" value="F:metal ion binding"/>
    <property type="evidence" value="ECO:0007669"/>
    <property type="project" value="InterPro"/>
</dbReference>
<proteinExistence type="inferred from homology"/>
<evidence type="ECO:0000256" key="4">
    <source>
        <dbReference type="SAM" id="Coils"/>
    </source>
</evidence>
<dbReference type="AlphaFoldDB" id="A0A897MPS0"/>
<dbReference type="KEGG" id="hara:AArcS_1111"/>
<evidence type="ECO:0000256" key="3">
    <source>
        <dbReference type="ARBA" id="ARBA00022729"/>
    </source>
</evidence>
<evidence type="ECO:0000313" key="5">
    <source>
        <dbReference type="EMBL" id="QSG02331.1"/>
    </source>
</evidence>
<keyword evidence="4" id="KW-0175">Coiled coil</keyword>
<feature type="coiled-coil region" evidence="4">
    <location>
        <begin position="148"/>
        <end position="179"/>
    </location>
</feature>
<comment type="similarity">
    <text evidence="1">Belongs to the bacterial solute-binding protein 9 family.</text>
</comment>
<name>A0A897MPS0_9EURY</name>
<dbReference type="Proteomes" id="UP000663586">
    <property type="component" value="Chromosome"/>
</dbReference>
<keyword evidence="2" id="KW-0813">Transport</keyword>